<dbReference type="AlphaFoldDB" id="A0A163GMY8"/>
<gene>
    <name evidence="1" type="ORF">AWU65_03460</name>
</gene>
<comment type="caution">
    <text evidence="1">The sequence shown here is derived from an EMBL/GenBank/DDBJ whole genome shotgun (WGS) entry which is preliminary data.</text>
</comment>
<dbReference type="RefSeq" id="WP_063477557.1">
    <property type="nucleotide sequence ID" value="NZ_JBCMWP010000019.1"/>
</dbReference>
<name>A0A163GMY8_9BACL</name>
<reference evidence="1" key="1">
    <citation type="journal article" date="2016" name="Genome Announc.">
        <title>Draft genomes of two strains of Paenibacillus glucanolyticus with capability to degrade lignocellulose.</title>
        <authorList>
            <person name="Mathews S.L."/>
            <person name="Pawlak J."/>
            <person name="Grunden A.M."/>
        </authorList>
    </citation>
    <scope>NUCLEOTIDE SEQUENCE [LARGE SCALE GENOMIC DNA]</scope>
    <source>
        <strain evidence="1">SLM1</strain>
    </source>
</reference>
<dbReference type="OrthoDB" id="2624990at2"/>
<organism evidence="1 2">
    <name type="scientific">Paenibacillus glucanolyticus</name>
    <dbReference type="NCBI Taxonomy" id="59843"/>
    <lineage>
        <taxon>Bacteria</taxon>
        <taxon>Bacillati</taxon>
        <taxon>Bacillota</taxon>
        <taxon>Bacilli</taxon>
        <taxon>Bacillales</taxon>
        <taxon>Paenibacillaceae</taxon>
        <taxon>Paenibacillus</taxon>
    </lineage>
</organism>
<proteinExistence type="predicted"/>
<dbReference type="EMBL" id="LWMH01000001">
    <property type="protein sequence ID" value="KZS45052.1"/>
    <property type="molecule type" value="Genomic_DNA"/>
</dbReference>
<protein>
    <submittedName>
        <fullName evidence="1">Uncharacterized protein</fullName>
    </submittedName>
</protein>
<accession>A0A163GMY8</accession>
<keyword evidence="2" id="KW-1185">Reference proteome</keyword>
<sequence>MFFESLQEWWKENSKYKEVTYRMHRHRYYQLQMICDAINERIDVDYELTPEVITSRVMETFCEEAFSDSTNRIVAAIVPELKKKRRRIKDD</sequence>
<evidence type="ECO:0000313" key="1">
    <source>
        <dbReference type="EMBL" id="KZS45052.1"/>
    </source>
</evidence>
<dbReference type="Proteomes" id="UP000076796">
    <property type="component" value="Unassembled WGS sequence"/>
</dbReference>
<evidence type="ECO:0000313" key="2">
    <source>
        <dbReference type="Proteomes" id="UP000076796"/>
    </source>
</evidence>